<dbReference type="PANTHER" id="PTHR43249:SF1">
    <property type="entry name" value="D-GLUCOSIDE 3-DEHYDROGENASE"/>
    <property type="match status" value="1"/>
</dbReference>
<dbReference type="InterPro" id="IPR052515">
    <property type="entry name" value="Gfo/Idh/MocA_Oxidoreductase"/>
</dbReference>
<reference evidence="4" key="1">
    <citation type="journal article" date="2019" name="Int. J. Syst. Evol. Microbiol.">
        <title>The Global Catalogue of Microorganisms (GCM) 10K type strain sequencing project: providing services to taxonomists for standard genome sequencing and annotation.</title>
        <authorList>
            <consortium name="The Broad Institute Genomics Platform"/>
            <consortium name="The Broad Institute Genome Sequencing Center for Infectious Disease"/>
            <person name="Wu L."/>
            <person name="Ma J."/>
        </authorList>
    </citation>
    <scope>NUCLEOTIDE SEQUENCE [LARGE SCALE GENOMIC DNA]</scope>
    <source>
        <strain evidence="4">JCM 18126</strain>
    </source>
</reference>
<name>A0ABP9H8H9_9ACTN</name>
<sequence length="384" mass="40968">MPSTPLDPAERVRVVVVGAGGIADGAHLPALREHAADVEVVALVDVDAERARAVADRWDVPDAGTDLDAALARHRPHLVVICTPPGAHATAVDAALRAGAWVWCEKPPALSLAEHDAMTAAEGPEGSGGPYASFVFQQRTGSAARALRRQVHAGELGRPLVAVCNTLWYRDAVYYDVPWRGRWETEGGGPAMGHGIHQMDLLLWVLGDWAEVTAVTARLDRDVETEDVSAALVRLESGALVTIVNSVLSPRQESYLRFDFTDATVELSHLYGYRNDDWTWTPAPHVSDPGRIAAWHPATDEPSSHGAQLGEVLAALRQGVRPPGSGHDGRRTLELVAGIYASAARRRPVRRDELVPGDPFHAAMHGGDPAALLGDAAVAAGVAR</sequence>
<dbReference type="SUPFAM" id="SSF51735">
    <property type="entry name" value="NAD(P)-binding Rossmann-fold domains"/>
    <property type="match status" value="1"/>
</dbReference>
<proteinExistence type="predicted"/>
<dbReference type="RefSeq" id="WP_345710634.1">
    <property type="nucleotide sequence ID" value="NZ_BAABIL010000041.1"/>
</dbReference>
<organism evidence="3 4">
    <name type="scientific">Kineococcus glutinatus</name>
    <dbReference type="NCBI Taxonomy" id="1070872"/>
    <lineage>
        <taxon>Bacteria</taxon>
        <taxon>Bacillati</taxon>
        <taxon>Actinomycetota</taxon>
        <taxon>Actinomycetes</taxon>
        <taxon>Kineosporiales</taxon>
        <taxon>Kineosporiaceae</taxon>
        <taxon>Kineococcus</taxon>
    </lineage>
</organism>
<dbReference type="SUPFAM" id="SSF55347">
    <property type="entry name" value="Glyceraldehyde-3-phosphate dehydrogenase-like, C-terminal domain"/>
    <property type="match status" value="1"/>
</dbReference>
<gene>
    <name evidence="3" type="ORF">GCM10023225_03940</name>
</gene>
<dbReference type="Gene3D" id="3.30.360.10">
    <property type="entry name" value="Dihydrodipicolinate Reductase, domain 2"/>
    <property type="match status" value="1"/>
</dbReference>
<accession>A0ABP9H8H9</accession>
<dbReference type="InterPro" id="IPR055170">
    <property type="entry name" value="GFO_IDH_MocA-like_dom"/>
</dbReference>
<dbReference type="InterPro" id="IPR036291">
    <property type="entry name" value="NAD(P)-bd_dom_sf"/>
</dbReference>
<evidence type="ECO:0000259" key="2">
    <source>
        <dbReference type="Pfam" id="PF22725"/>
    </source>
</evidence>
<evidence type="ECO:0000259" key="1">
    <source>
        <dbReference type="Pfam" id="PF01408"/>
    </source>
</evidence>
<dbReference type="Proteomes" id="UP001501195">
    <property type="component" value="Unassembled WGS sequence"/>
</dbReference>
<evidence type="ECO:0000313" key="3">
    <source>
        <dbReference type="EMBL" id="GAA4963889.1"/>
    </source>
</evidence>
<dbReference type="Pfam" id="PF01408">
    <property type="entry name" value="GFO_IDH_MocA"/>
    <property type="match status" value="1"/>
</dbReference>
<comment type="caution">
    <text evidence="3">The sequence shown here is derived from an EMBL/GenBank/DDBJ whole genome shotgun (WGS) entry which is preliminary data.</text>
</comment>
<dbReference type="PANTHER" id="PTHR43249">
    <property type="entry name" value="UDP-N-ACETYL-2-AMINO-2-DEOXY-D-GLUCURONATE OXIDASE"/>
    <property type="match status" value="1"/>
</dbReference>
<dbReference type="EMBL" id="BAABIL010000041">
    <property type="protein sequence ID" value="GAA4963889.1"/>
    <property type="molecule type" value="Genomic_DNA"/>
</dbReference>
<feature type="domain" description="Gfo/Idh/MocA-like oxidoreductase N-terminal" evidence="1">
    <location>
        <begin position="12"/>
        <end position="121"/>
    </location>
</feature>
<dbReference type="Gene3D" id="3.40.50.720">
    <property type="entry name" value="NAD(P)-binding Rossmann-like Domain"/>
    <property type="match status" value="1"/>
</dbReference>
<feature type="domain" description="GFO/IDH/MocA-like oxidoreductase" evidence="2">
    <location>
        <begin position="145"/>
        <end position="264"/>
    </location>
</feature>
<dbReference type="InterPro" id="IPR000683">
    <property type="entry name" value="Gfo/Idh/MocA-like_OxRdtase_N"/>
</dbReference>
<protein>
    <submittedName>
        <fullName evidence="3">Gfo/Idh/MocA family oxidoreductase</fullName>
    </submittedName>
</protein>
<evidence type="ECO:0000313" key="4">
    <source>
        <dbReference type="Proteomes" id="UP001501195"/>
    </source>
</evidence>
<keyword evidence="4" id="KW-1185">Reference proteome</keyword>
<dbReference type="Pfam" id="PF22725">
    <property type="entry name" value="GFO_IDH_MocA_C3"/>
    <property type="match status" value="1"/>
</dbReference>